<dbReference type="InterPro" id="IPR040314">
    <property type="entry name" value="DOP1"/>
</dbReference>
<reference evidence="11" key="1">
    <citation type="submission" date="2020-11" db="EMBL/GenBank/DDBJ databases">
        <authorList>
            <consortium name="DOE Joint Genome Institute"/>
            <person name="Ahrendt S."/>
            <person name="Riley R."/>
            <person name="Andreopoulos W."/>
            <person name="Labutti K."/>
            <person name="Pangilinan J."/>
            <person name="Ruiz-Duenas F.J."/>
            <person name="Barrasa J.M."/>
            <person name="Sanchez-Garcia M."/>
            <person name="Camarero S."/>
            <person name="Miyauchi S."/>
            <person name="Serrano A."/>
            <person name="Linde D."/>
            <person name="Babiker R."/>
            <person name="Drula E."/>
            <person name="Ayuso-Fernandez I."/>
            <person name="Pacheco R."/>
            <person name="Padilla G."/>
            <person name="Ferreira P."/>
            <person name="Barriuso J."/>
            <person name="Kellner H."/>
            <person name="Castanera R."/>
            <person name="Alfaro M."/>
            <person name="Ramirez L."/>
            <person name="Pisabarro A.G."/>
            <person name="Kuo A."/>
            <person name="Tritt A."/>
            <person name="Lipzen A."/>
            <person name="He G."/>
            <person name="Yan M."/>
            <person name="Ng V."/>
            <person name="Cullen D."/>
            <person name="Martin F."/>
            <person name="Rosso M.-N."/>
            <person name="Henrissat B."/>
            <person name="Hibbett D."/>
            <person name="Martinez A.T."/>
            <person name="Grigoriev I.V."/>
        </authorList>
    </citation>
    <scope>NUCLEOTIDE SEQUENCE</scope>
    <source>
        <strain evidence="11">CBS 247.69</strain>
    </source>
</reference>
<gene>
    <name evidence="11" type="ORF">BDZ94DRAFT_1242839</name>
</gene>
<keyword evidence="5" id="KW-0472">Membrane</keyword>
<organism evidence="11 12">
    <name type="scientific">Collybia nuda</name>
    <dbReference type="NCBI Taxonomy" id="64659"/>
    <lineage>
        <taxon>Eukaryota</taxon>
        <taxon>Fungi</taxon>
        <taxon>Dikarya</taxon>
        <taxon>Basidiomycota</taxon>
        <taxon>Agaricomycotina</taxon>
        <taxon>Agaricomycetes</taxon>
        <taxon>Agaricomycetidae</taxon>
        <taxon>Agaricales</taxon>
        <taxon>Tricholomatineae</taxon>
        <taxon>Clitocybaceae</taxon>
        <taxon>Collybia</taxon>
    </lineage>
</organism>
<evidence type="ECO:0000259" key="9">
    <source>
        <dbReference type="Pfam" id="PF24597"/>
    </source>
</evidence>
<keyword evidence="3" id="KW-0653">Protein transport</keyword>
<protein>
    <submittedName>
        <fullName evidence="11">Dopey, N-terminal-domain-containing protein</fullName>
    </submittedName>
</protein>
<dbReference type="PANTHER" id="PTHR14042">
    <property type="entry name" value="DOPEY-RELATED"/>
    <property type="match status" value="1"/>
</dbReference>
<comment type="caution">
    <text evidence="11">The sequence shown here is derived from an EMBL/GenBank/DDBJ whole genome shotgun (WGS) entry which is preliminary data.</text>
</comment>
<evidence type="ECO:0000313" key="11">
    <source>
        <dbReference type="EMBL" id="KAF9469617.1"/>
    </source>
</evidence>
<dbReference type="GO" id="GO:0015031">
    <property type="term" value="P:protein transport"/>
    <property type="evidence" value="ECO:0007669"/>
    <property type="project" value="UniProtKB-KW"/>
</dbReference>
<comment type="subcellular location">
    <subcellularLocation>
        <location evidence="1">Golgi apparatus membrane</location>
        <topology evidence="1">Peripheral membrane protein</topology>
    </subcellularLocation>
</comment>
<feature type="domain" description="DOP1 N-terminal" evidence="8">
    <location>
        <begin position="40"/>
        <end position="329"/>
    </location>
</feature>
<dbReference type="OrthoDB" id="297643at2759"/>
<evidence type="ECO:0000313" key="12">
    <source>
        <dbReference type="Proteomes" id="UP000807353"/>
    </source>
</evidence>
<feature type="region of interest" description="Disordered" evidence="7">
    <location>
        <begin position="1382"/>
        <end position="1410"/>
    </location>
</feature>
<evidence type="ECO:0000256" key="2">
    <source>
        <dbReference type="ARBA" id="ARBA00022448"/>
    </source>
</evidence>
<keyword evidence="2" id="KW-0813">Transport</keyword>
<accession>A0A9P5YIH4</accession>
<dbReference type="InterPro" id="IPR007249">
    <property type="entry name" value="DOP1_N"/>
</dbReference>
<dbReference type="EMBL" id="MU150229">
    <property type="protein sequence ID" value="KAF9469617.1"/>
    <property type="molecule type" value="Genomic_DNA"/>
</dbReference>
<dbReference type="InterPro" id="IPR056457">
    <property type="entry name" value="DOP1_C"/>
</dbReference>
<dbReference type="InterPro" id="IPR016024">
    <property type="entry name" value="ARM-type_fold"/>
</dbReference>
<keyword evidence="4" id="KW-0333">Golgi apparatus</keyword>
<dbReference type="Pfam" id="PF04118">
    <property type="entry name" value="Dopey_N"/>
    <property type="match status" value="1"/>
</dbReference>
<feature type="compositionally biased region" description="Basic and acidic residues" evidence="7">
    <location>
        <begin position="1393"/>
        <end position="1402"/>
    </location>
</feature>
<dbReference type="GO" id="GO:0005829">
    <property type="term" value="C:cytosol"/>
    <property type="evidence" value="ECO:0007669"/>
    <property type="project" value="GOC"/>
</dbReference>
<evidence type="ECO:0000256" key="7">
    <source>
        <dbReference type="SAM" id="MobiDB-lite"/>
    </source>
</evidence>
<dbReference type="Pfam" id="PF24597">
    <property type="entry name" value="TPR_DOP1_M"/>
    <property type="match status" value="1"/>
</dbReference>
<evidence type="ECO:0000259" key="10">
    <source>
        <dbReference type="Pfam" id="PF24598"/>
    </source>
</evidence>
<dbReference type="GO" id="GO:0005768">
    <property type="term" value="C:endosome"/>
    <property type="evidence" value="ECO:0007669"/>
    <property type="project" value="TreeGrafter"/>
</dbReference>
<dbReference type="GO" id="GO:0006895">
    <property type="term" value="P:Golgi to endosome transport"/>
    <property type="evidence" value="ECO:0007669"/>
    <property type="project" value="InterPro"/>
</dbReference>
<dbReference type="GO" id="GO:0000139">
    <property type="term" value="C:Golgi membrane"/>
    <property type="evidence" value="ECO:0007669"/>
    <property type="project" value="UniProtKB-SubCell"/>
</dbReference>
<feature type="domain" description="DOP1-like middle TPR" evidence="9">
    <location>
        <begin position="338"/>
        <end position="519"/>
    </location>
</feature>
<feature type="region of interest" description="Disordered" evidence="7">
    <location>
        <begin position="973"/>
        <end position="992"/>
    </location>
</feature>
<evidence type="ECO:0000256" key="6">
    <source>
        <dbReference type="ARBA" id="ARBA00046326"/>
    </source>
</evidence>
<dbReference type="Pfam" id="PF24598">
    <property type="entry name" value="DOP1_C"/>
    <property type="match status" value="1"/>
</dbReference>
<dbReference type="GO" id="GO:0005802">
    <property type="term" value="C:trans-Golgi network"/>
    <property type="evidence" value="ECO:0007669"/>
    <property type="project" value="TreeGrafter"/>
</dbReference>
<dbReference type="Proteomes" id="UP000807353">
    <property type="component" value="Unassembled WGS sequence"/>
</dbReference>
<evidence type="ECO:0000259" key="8">
    <source>
        <dbReference type="Pfam" id="PF04118"/>
    </source>
</evidence>
<evidence type="ECO:0000256" key="4">
    <source>
        <dbReference type="ARBA" id="ARBA00023034"/>
    </source>
</evidence>
<keyword evidence="12" id="KW-1185">Reference proteome</keyword>
<comment type="similarity">
    <text evidence="6">Belongs to the DOP1 family.</text>
</comment>
<name>A0A9P5YIH4_9AGAR</name>
<dbReference type="SUPFAM" id="SSF48371">
    <property type="entry name" value="ARM repeat"/>
    <property type="match status" value="2"/>
</dbReference>
<evidence type="ECO:0000256" key="1">
    <source>
        <dbReference type="ARBA" id="ARBA00004395"/>
    </source>
</evidence>
<dbReference type="PANTHER" id="PTHR14042:SF24">
    <property type="entry name" value="PROTEIN DOPEY-1 HOMOLOG"/>
    <property type="match status" value="1"/>
</dbReference>
<evidence type="ECO:0000256" key="5">
    <source>
        <dbReference type="ARBA" id="ARBA00023136"/>
    </source>
</evidence>
<evidence type="ECO:0000256" key="3">
    <source>
        <dbReference type="ARBA" id="ARBA00022927"/>
    </source>
</evidence>
<proteinExistence type="inferred from homology"/>
<dbReference type="InterPro" id="IPR056458">
    <property type="entry name" value="TPR_DOP1_M"/>
</dbReference>
<sequence length="1789" mass="200976">MSTTAESAVHGSGTTVNKGSAWISARTSERAVAQQAFASDPKYKKYVQQVEKCLNSFDDVHEWADCIAFLKQLLKTFQSYMQFKEIPRKLIVAKRLAQCLNPALPTGVHQRALDVYSHILSVLGTEGLRSDLPLWSSGLFPFFEYAATSVKPTLLNLYDTHYLPLQGGLRPVMKSMIIALLPGLEEETGEYFEKVLNLLDRLSGTVSHSFFFQNIWLVMLTTPSARGTSLNFLSRRLPHLNANEDITEVVGRDIGLMIRAFAAALEDENLLVRRGALDLLLQSMKVDSTAIRKAQPDDRIILMRAATGVVLRRDLSLNRRLYTWLLGVEEKSDAQVAYLREHALDLLHSTLKAEMMSPSGEYAESRPFKIFISLLDKWEIGAPLTEILVYDAFKAIKNLVDAATEGSQDITMTASTLYEAVEPQLFWKYLLSVAFSEIFGNETNIEAIRMFQFILKNFAQDEEIQTIHLPIIFGAILDSVNLQVKMAPTKASSNLVQECLLLQEEMLRHIPHSSLMQRPELTGSIEAKRTTQRPYLFACSFYGIKPTTVAPDGSFAIPFVSAFENLVELSLNFANSLVRGSEKISVLREVFSQTLLLIDRLVRRLGTTVKVEWNPSTWLYVLLRIIDHESSNFTIVDRIVSLIIALHHSNTLEPSLTIDDRPTMYKMVNKLLKYLRPNCSVYHVRAVNLIWSLEATTKRSHVESILAQTMTSPESRNIHESYEAFGVLWRLTEDNLLPGFRFKVPMMIVLDTLKSDDPSLRRIGETWMRCSLKSYLRVLDPILFELLDPSVRRSPSIAKVRGKELQTFVYERPFDQHYTNHLLDMLLSIIRFGGQGFAKTARSTPIQRSHHSGLVQRVQSGGMPDPNASYLDTLIEILLRFLQSEPKHSWGVTMQPSNALIQSTAIDLLQMIVARGEIDTVLETIEAVVVGKLYFCVHLNRLDLQNKLLHLLHSLISASTDNIESARLPAITNRERGDGSTPNSAIGTDEPGTKSYSVNPLLIQTLADGIATRTNRPILQHWLDFVMMAVPQFQPALQSIVSPLNDCICRQLLSSLGDILRGSASGQDYSQDIPSVATDSEMIMLLNGLERMVLLSLAYTSEITQSEDDTAPMDKSGSESGGLLGYVSNVFGSESVQQMPEEQLTARSPAYRSLDDGIRVLYSIWGTLAWTNPQLSSPKDESLSFIYNRTRTRCRRVLEHLFRVQSAEVFESIVDCWSRDIPGSQISPDAAFELVDVLIANAQNAVHMICESISCRISGVSEKSKKQAINPNLNDSVLFKFLEQYLRRLEGPLAIQVWSRFLQLVKEVIGNVRDFKAQSFPALCCLSVLAEKITQTTAMEDKKIRKELQDNFAKLLDASVLFVGRSADQGSWIRRSTKESLISNGRDSPVPRGDGKLDEKMDGSTVSLPAPETPKIGASVELISQINEFIASSAVPHMRRFLVDNDKIVTACSNIVYYIINPAMRGKSRPMDVDQTVLAIIREMAKIPAALKAWRTPVTELLNDNRLFNCHADAAEHWKSIVKTLFDADKTAFPELLSKVATAPSANIFTNREYEMLLRSLNVRRLSFVLFTGDKNHFLTQLPSIQEKLVDILKNVSAPIVQSEVFLCIRVLLCRLSPHNLTSFWPVLLTELYRIFEQVMTSLPSDGSEELQLILSASKCLDLLLVLQTEEFQIHQWIFITDTVDAIYRPDEWFPEAMMDQLAEIAGALPVGNSSQTGSSTPNLLTFGDQRSLRRPLLNHLRNIESIRDLVPFFANVSITSYESVYASGGNIDWVAVEKGIMDDMFDGR</sequence>
<feature type="domain" description="DOP1-like C-terminal" evidence="10">
    <location>
        <begin position="1281"/>
        <end position="1767"/>
    </location>
</feature>